<dbReference type="AlphaFoldDB" id="A0A448DZ56"/>
<dbReference type="EMBL" id="LR134318">
    <property type="protein sequence ID" value="VEF12062.1"/>
    <property type="molecule type" value="Genomic_DNA"/>
</dbReference>
<dbReference type="InterPro" id="IPR036375">
    <property type="entry name" value="Hemopexin-like_dom_sf"/>
</dbReference>
<protein>
    <submittedName>
        <fullName evidence="1">Uncharacterized protein</fullName>
    </submittedName>
</protein>
<dbReference type="RefSeq" id="WP_126365067.1">
    <property type="nucleotide sequence ID" value="NZ_LR134318.1"/>
</dbReference>
<reference evidence="1 2" key="1">
    <citation type="submission" date="2018-12" db="EMBL/GenBank/DDBJ databases">
        <authorList>
            <consortium name="Pathogen Informatics"/>
        </authorList>
    </citation>
    <scope>NUCLEOTIDE SEQUENCE [LARGE SCALE GENOMIC DNA]</scope>
    <source>
        <strain evidence="1 2">NCTC9428</strain>
    </source>
</reference>
<organism evidence="1 2">
    <name type="scientific">Pseudomonas fluorescens</name>
    <dbReference type="NCBI Taxonomy" id="294"/>
    <lineage>
        <taxon>Bacteria</taxon>
        <taxon>Pseudomonadati</taxon>
        <taxon>Pseudomonadota</taxon>
        <taxon>Gammaproteobacteria</taxon>
        <taxon>Pseudomonadales</taxon>
        <taxon>Pseudomonadaceae</taxon>
        <taxon>Pseudomonas</taxon>
    </lineage>
</organism>
<sequence>MDRMKNIVAVDWRSGPDLIYFFFKDTKTYSRVDMAEREVMKGHPTTVDGHWDTFSPHVASLRFGFTTTSLGWNAGSDEDIAWLFYTQGDTPMVCKYNQDTDTVAGTYKVANSLWAPILPYFFKIIAGTWWETVGYPSLFKFLLNDGHYLTFDFKRNSLTRQAFTTSTGMRALAPYANRIVTAAQYDRTLSDSHLYIFLTGEEYLVYNIPQNRLVQGPSKVSNATWPGLLTN</sequence>
<dbReference type="Proteomes" id="UP000281909">
    <property type="component" value="Chromosome"/>
</dbReference>
<evidence type="ECO:0000313" key="2">
    <source>
        <dbReference type="Proteomes" id="UP000281909"/>
    </source>
</evidence>
<accession>A0A448DZ56</accession>
<dbReference type="OrthoDB" id="1956004at2"/>
<evidence type="ECO:0000313" key="1">
    <source>
        <dbReference type="EMBL" id="VEF12062.1"/>
    </source>
</evidence>
<proteinExistence type="predicted"/>
<dbReference type="Gene3D" id="2.110.10.10">
    <property type="entry name" value="Hemopexin-like domain"/>
    <property type="match status" value="1"/>
</dbReference>
<gene>
    <name evidence="1" type="ORF">NCTC9428_03695</name>
</gene>
<name>A0A448DZ56_PSEFL</name>